<dbReference type="GO" id="GO:0097272">
    <property type="term" value="P:ammonium homeostasis"/>
    <property type="evidence" value="ECO:0000318"/>
    <property type="project" value="GO_Central"/>
</dbReference>
<dbReference type="InterPro" id="IPR036457">
    <property type="entry name" value="PPM-type-like_dom_sf"/>
</dbReference>
<feature type="transmembrane region" description="Helical" evidence="18">
    <location>
        <begin position="187"/>
        <end position="207"/>
    </location>
</feature>
<evidence type="ECO:0000256" key="5">
    <source>
        <dbReference type="ARBA" id="ARBA00013081"/>
    </source>
</evidence>
<organism evidence="20 21">
    <name type="scientific">Klebsormidium nitens</name>
    <name type="common">Green alga</name>
    <name type="synonym">Ulothrix nitens</name>
    <dbReference type="NCBI Taxonomy" id="105231"/>
    <lineage>
        <taxon>Eukaryota</taxon>
        <taxon>Viridiplantae</taxon>
        <taxon>Streptophyta</taxon>
        <taxon>Klebsormidiophyceae</taxon>
        <taxon>Klebsormidiales</taxon>
        <taxon>Klebsormidiaceae</taxon>
        <taxon>Klebsormidium</taxon>
    </lineage>
</organism>
<comment type="cofactor">
    <cofactor evidence="2">
        <name>Mg(2+)</name>
        <dbReference type="ChEBI" id="CHEBI:18420"/>
    </cofactor>
</comment>
<evidence type="ECO:0000256" key="14">
    <source>
        <dbReference type="ARBA" id="ARBA00023177"/>
    </source>
</evidence>
<feature type="transmembrane region" description="Helical" evidence="18">
    <location>
        <begin position="141"/>
        <end position="162"/>
    </location>
</feature>
<evidence type="ECO:0000259" key="19">
    <source>
        <dbReference type="PROSITE" id="PS51746"/>
    </source>
</evidence>
<gene>
    <name evidence="20" type="ORF">KFL_002000090</name>
</gene>
<name>A0A1Y1I2H8_KLENI</name>
<keyword evidence="8" id="KW-0479">Metal-binding</keyword>
<dbReference type="AlphaFoldDB" id="A0A1Y1I2H8"/>
<evidence type="ECO:0000256" key="17">
    <source>
        <dbReference type="SAM" id="MobiDB-lite"/>
    </source>
</evidence>
<evidence type="ECO:0000256" key="1">
    <source>
        <dbReference type="ARBA" id="ARBA00001936"/>
    </source>
</evidence>
<accession>A0A1Y1I2H8</accession>
<dbReference type="PROSITE" id="PS01032">
    <property type="entry name" value="PPM_1"/>
    <property type="match status" value="1"/>
</dbReference>
<dbReference type="Gene3D" id="3.60.40.10">
    <property type="entry name" value="PPM-type phosphatase domain"/>
    <property type="match status" value="1"/>
</dbReference>
<feature type="transmembrane region" description="Helical" evidence="18">
    <location>
        <begin position="351"/>
        <end position="373"/>
    </location>
</feature>
<keyword evidence="11 16" id="KW-0904">Protein phosphatase</keyword>
<evidence type="ECO:0000256" key="11">
    <source>
        <dbReference type="ARBA" id="ARBA00022912"/>
    </source>
</evidence>
<dbReference type="PROSITE" id="PS51746">
    <property type="entry name" value="PPM_2"/>
    <property type="match status" value="1"/>
</dbReference>
<evidence type="ECO:0000256" key="18">
    <source>
        <dbReference type="SAM" id="Phobius"/>
    </source>
</evidence>
<proteinExistence type="inferred from homology"/>
<evidence type="ECO:0000256" key="6">
    <source>
        <dbReference type="ARBA" id="ARBA00022448"/>
    </source>
</evidence>
<evidence type="ECO:0000313" key="21">
    <source>
        <dbReference type="Proteomes" id="UP000054558"/>
    </source>
</evidence>
<dbReference type="InterPro" id="IPR001905">
    <property type="entry name" value="Ammonium_transpt"/>
</dbReference>
<keyword evidence="13 18" id="KW-0472">Membrane</keyword>
<comment type="subcellular location">
    <subcellularLocation>
        <location evidence="3">Membrane</location>
        <topology evidence="3">Multi-pass membrane protein</topology>
    </subcellularLocation>
</comment>
<dbReference type="PANTHER" id="PTHR11730:SF116">
    <property type="entry name" value="PROTEIN-SERINE_THREONINE PHOSPHATASE"/>
    <property type="match status" value="1"/>
</dbReference>
<evidence type="ECO:0000256" key="15">
    <source>
        <dbReference type="ARBA" id="ARBA00023211"/>
    </source>
</evidence>
<keyword evidence="6" id="KW-0813">Transport</keyword>
<evidence type="ECO:0000256" key="3">
    <source>
        <dbReference type="ARBA" id="ARBA00004141"/>
    </source>
</evidence>
<keyword evidence="15" id="KW-0464">Manganese</keyword>
<dbReference type="NCBIfam" id="TIGR00836">
    <property type="entry name" value="amt"/>
    <property type="match status" value="1"/>
</dbReference>
<sequence>MASMTELDQLGAALNATLQHEASVSAHTDAAIWRLQAATIVFFMQVGFALVEAGSVRAKNTQNIMVKNVMDACFCAAAFWTFGWALGFGEGSSVIGWRNESQSIALFNEGNQVNFFFQYTFAATSVTITSGAVAERFRLKAYLLYVVVHSGFMYPMIAHFIWAGTGLMGARVRETAFLGTDGVLDNAGSLVVHVTGGVASLVAAWMVGPRIGRYDIEGRPVPFKPNSVSFVAAGTLILWAGFYGFNAGSVDLGSLDIIVWYEQLARVCSNTTLCAAFAGCTAYFMTTRRGGSPPDHLFNAVLGGCVAACATSSVTDSWAACVIGMVAGAIYLGGVRLMAFLEIDDPVHSVAVHLACGTWGGLSAGLFATADGIRSTYGIENPRDVGVFYGGSGHLLGVQILALLLVYAWVGAITLTLFGTLRYFGRLRVPRHEEEIGLDVALHGAAEPLGQSDRLKGVFVNPTPHVAPGFQFSSLKRRIASAVPTDCASLRLKAQRDRGGMWQEKLKKTSYGDFSFAMYEANYVMEDTSQVEASNSGVFMGVYDGHGGSEAATFVEATLFRNLQRAMVAGNGVSGAAILQAFEDTEEQFATLVTEEFENAPHLACVGAAAVVALVTDGALYVANCGDSRAVLGVLDDGAPVAVQLSVDHSVKAPAERAKYLTEHPGTPDLVMETPGGPRIKGKLQVTRAFGDCYMKSLAFNRNPLFPRFRVPGHYTPPLITAVPHVAIYTLRAKDKFLILASGGLWEYVTNQEAVDIVHAIPKKEIARHLVKIALERAAAKHEIPYSELVQMSPGRRREFHDDITVIVFFFAPAKTAEEPADKVSGWQTTVSVVGGEGSDLDTFRSRSISKTSFGLEGSVHGSGRLSEFSRPGSGSRPLKSPAPPESNGTH</sequence>
<feature type="domain" description="PPM-type phosphatase" evidence="19">
    <location>
        <begin position="510"/>
        <end position="811"/>
    </location>
</feature>
<feature type="transmembrane region" description="Helical" evidence="18">
    <location>
        <begin position="72"/>
        <end position="95"/>
    </location>
</feature>
<dbReference type="EMBL" id="DF237149">
    <property type="protein sequence ID" value="GAQ84673.1"/>
    <property type="molecule type" value="Genomic_DNA"/>
</dbReference>
<evidence type="ECO:0000256" key="16">
    <source>
        <dbReference type="RuleBase" id="RU003465"/>
    </source>
</evidence>
<keyword evidence="10" id="KW-0460">Magnesium</keyword>
<keyword evidence="9 16" id="KW-0378">Hydrolase</keyword>
<dbReference type="SMART" id="SM00332">
    <property type="entry name" value="PP2Cc"/>
    <property type="match status" value="1"/>
</dbReference>
<feature type="transmembrane region" description="Helical" evidence="18">
    <location>
        <begin position="228"/>
        <end position="244"/>
    </location>
</feature>
<dbReference type="Gene3D" id="1.10.3430.10">
    <property type="entry name" value="Ammonium transporter AmtB like domains"/>
    <property type="match status" value="1"/>
</dbReference>
<dbReference type="InterPro" id="IPR029020">
    <property type="entry name" value="Ammonium/urea_transptr"/>
</dbReference>
<evidence type="ECO:0000256" key="8">
    <source>
        <dbReference type="ARBA" id="ARBA00022723"/>
    </source>
</evidence>
<dbReference type="Pfam" id="PF00909">
    <property type="entry name" value="Ammonium_transp"/>
    <property type="match status" value="1"/>
</dbReference>
<feature type="transmembrane region" description="Helical" evidence="18">
    <location>
        <begin position="264"/>
        <end position="285"/>
    </location>
</feature>
<dbReference type="Proteomes" id="UP000054558">
    <property type="component" value="Unassembled WGS sequence"/>
</dbReference>
<comment type="cofactor">
    <cofactor evidence="1">
        <name>Mn(2+)</name>
        <dbReference type="ChEBI" id="CHEBI:29035"/>
    </cofactor>
</comment>
<comment type="similarity">
    <text evidence="4">Belongs to the ammonia transporter channel (TC 1.A.11.2) family.</text>
</comment>
<dbReference type="GO" id="GO:0004722">
    <property type="term" value="F:protein serine/threonine phosphatase activity"/>
    <property type="evidence" value="ECO:0007669"/>
    <property type="project" value="UniProtKB-EC"/>
</dbReference>
<keyword evidence="21" id="KW-1185">Reference proteome</keyword>
<dbReference type="EC" id="3.1.3.16" evidence="5"/>
<dbReference type="InterPro" id="IPR024041">
    <property type="entry name" value="NH4_transpt_AmtB-like_dom"/>
</dbReference>
<dbReference type="Pfam" id="PF00481">
    <property type="entry name" value="PP2C"/>
    <property type="match status" value="1"/>
</dbReference>
<keyword evidence="12 18" id="KW-1133">Transmembrane helix</keyword>
<feature type="transmembrane region" description="Helical" evidence="18">
    <location>
        <begin position="31"/>
        <end position="51"/>
    </location>
</feature>
<evidence type="ECO:0000256" key="10">
    <source>
        <dbReference type="ARBA" id="ARBA00022842"/>
    </source>
</evidence>
<feature type="region of interest" description="Disordered" evidence="17">
    <location>
        <begin position="854"/>
        <end position="891"/>
    </location>
</feature>
<evidence type="ECO:0000313" key="20">
    <source>
        <dbReference type="EMBL" id="GAQ84673.1"/>
    </source>
</evidence>
<evidence type="ECO:0000256" key="9">
    <source>
        <dbReference type="ARBA" id="ARBA00022801"/>
    </source>
</evidence>
<evidence type="ECO:0000256" key="4">
    <source>
        <dbReference type="ARBA" id="ARBA00005887"/>
    </source>
</evidence>
<dbReference type="SUPFAM" id="SSF111352">
    <property type="entry name" value="Ammonium transporter"/>
    <property type="match status" value="1"/>
</dbReference>
<dbReference type="InterPro" id="IPR001932">
    <property type="entry name" value="PPM-type_phosphatase-like_dom"/>
</dbReference>
<comment type="similarity">
    <text evidence="16">Belongs to the PP2C family.</text>
</comment>
<dbReference type="SUPFAM" id="SSF81606">
    <property type="entry name" value="PP2C-like"/>
    <property type="match status" value="1"/>
</dbReference>
<feature type="transmembrane region" description="Helical" evidence="18">
    <location>
        <begin position="320"/>
        <end position="339"/>
    </location>
</feature>
<dbReference type="GO" id="GO:0046872">
    <property type="term" value="F:metal ion binding"/>
    <property type="evidence" value="ECO:0007669"/>
    <property type="project" value="UniProtKB-KW"/>
</dbReference>
<evidence type="ECO:0000256" key="12">
    <source>
        <dbReference type="ARBA" id="ARBA00022989"/>
    </source>
</evidence>
<dbReference type="STRING" id="105231.A0A1Y1I2H8"/>
<keyword evidence="14" id="KW-0924">Ammonia transport</keyword>
<feature type="transmembrane region" description="Helical" evidence="18">
    <location>
        <begin position="393"/>
        <end position="418"/>
    </location>
</feature>
<evidence type="ECO:0000256" key="2">
    <source>
        <dbReference type="ARBA" id="ARBA00001946"/>
    </source>
</evidence>
<dbReference type="PANTHER" id="PTHR11730">
    <property type="entry name" value="AMMONIUM TRANSPORTER"/>
    <property type="match status" value="1"/>
</dbReference>
<dbReference type="OrthoDB" id="534912at2759"/>
<protein>
    <recommendedName>
        <fullName evidence="5">protein-serine/threonine phosphatase</fullName>
        <ecNumber evidence="5">3.1.3.16</ecNumber>
    </recommendedName>
</protein>
<dbReference type="InterPro" id="IPR000222">
    <property type="entry name" value="PP2C_BS"/>
</dbReference>
<dbReference type="GO" id="GO:0005886">
    <property type="term" value="C:plasma membrane"/>
    <property type="evidence" value="ECO:0000318"/>
    <property type="project" value="GO_Central"/>
</dbReference>
<evidence type="ECO:0000256" key="13">
    <source>
        <dbReference type="ARBA" id="ARBA00023136"/>
    </source>
</evidence>
<evidence type="ECO:0000256" key="7">
    <source>
        <dbReference type="ARBA" id="ARBA00022692"/>
    </source>
</evidence>
<dbReference type="GO" id="GO:0072488">
    <property type="term" value="P:ammonium transmembrane transport"/>
    <property type="evidence" value="ECO:0000318"/>
    <property type="project" value="GO_Central"/>
</dbReference>
<feature type="transmembrane region" description="Helical" evidence="18">
    <location>
        <begin position="115"/>
        <end position="134"/>
    </location>
</feature>
<dbReference type="CDD" id="cd00143">
    <property type="entry name" value="PP2Cc"/>
    <property type="match status" value="1"/>
</dbReference>
<dbReference type="GO" id="GO:0008519">
    <property type="term" value="F:ammonium channel activity"/>
    <property type="evidence" value="ECO:0000318"/>
    <property type="project" value="GO_Central"/>
</dbReference>
<reference evidence="20 21" key="1">
    <citation type="journal article" date="2014" name="Nat. Commun.">
        <title>Klebsormidium flaccidum genome reveals primary factors for plant terrestrial adaptation.</title>
        <authorList>
            <person name="Hori K."/>
            <person name="Maruyama F."/>
            <person name="Fujisawa T."/>
            <person name="Togashi T."/>
            <person name="Yamamoto N."/>
            <person name="Seo M."/>
            <person name="Sato S."/>
            <person name="Yamada T."/>
            <person name="Mori H."/>
            <person name="Tajima N."/>
            <person name="Moriyama T."/>
            <person name="Ikeuchi M."/>
            <person name="Watanabe M."/>
            <person name="Wada H."/>
            <person name="Kobayashi K."/>
            <person name="Saito M."/>
            <person name="Masuda T."/>
            <person name="Sasaki-Sekimoto Y."/>
            <person name="Mashiguchi K."/>
            <person name="Awai K."/>
            <person name="Shimojima M."/>
            <person name="Masuda S."/>
            <person name="Iwai M."/>
            <person name="Nobusawa T."/>
            <person name="Narise T."/>
            <person name="Kondo S."/>
            <person name="Saito H."/>
            <person name="Sato R."/>
            <person name="Murakawa M."/>
            <person name="Ihara Y."/>
            <person name="Oshima-Yamada Y."/>
            <person name="Ohtaka K."/>
            <person name="Satoh M."/>
            <person name="Sonobe K."/>
            <person name="Ishii M."/>
            <person name="Ohtani R."/>
            <person name="Kanamori-Sato M."/>
            <person name="Honoki R."/>
            <person name="Miyazaki D."/>
            <person name="Mochizuki H."/>
            <person name="Umetsu J."/>
            <person name="Higashi K."/>
            <person name="Shibata D."/>
            <person name="Kamiya Y."/>
            <person name="Sato N."/>
            <person name="Nakamura Y."/>
            <person name="Tabata S."/>
            <person name="Ida S."/>
            <person name="Kurokawa K."/>
            <person name="Ohta H."/>
        </authorList>
    </citation>
    <scope>NUCLEOTIDE SEQUENCE [LARGE SCALE GENOMIC DNA]</scope>
    <source>
        <strain evidence="20 21">NIES-2285</strain>
    </source>
</reference>
<keyword evidence="7 18" id="KW-0812">Transmembrane</keyword>